<proteinExistence type="predicted"/>
<organism evidence="1">
    <name type="scientific">Arundo donax</name>
    <name type="common">Giant reed</name>
    <name type="synonym">Donax arundinaceus</name>
    <dbReference type="NCBI Taxonomy" id="35708"/>
    <lineage>
        <taxon>Eukaryota</taxon>
        <taxon>Viridiplantae</taxon>
        <taxon>Streptophyta</taxon>
        <taxon>Embryophyta</taxon>
        <taxon>Tracheophyta</taxon>
        <taxon>Spermatophyta</taxon>
        <taxon>Magnoliopsida</taxon>
        <taxon>Liliopsida</taxon>
        <taxon>Poales</taxon>
        <taxon>Poaceae</taxon>
        <taxon>PACMAD clade</taxon>
        <taxon>Arundinoideae</taxon>
        <taxon>Arundineae</taxon>
        <taxon>Arundo</taxon>
    </lineage>
</organism>
<evidence type="ECO:0000313" key="1">
    <source>
        <dbReference type="EMBL" id="JAE12044.1"/>
    </source>
</evidence>
<protein>
    <submittedName>
        <fullName evidence="1">Uncharacterized protein</fullName>
    </submittedName>
</protein>
<name>A0A0A9FLC3_ARUDO</name>
<reference evidence="1" key="1">
    <citation type="submission" date="2014-09" db="EMBL/GenBank/DDBJ databases">
        <authorList>
            <person name="Magalhaes I.L.F."/>
            <person name="Oliveira U."/>
            <person name="Santos F.R."/>
            <person name="Vidigal T.H.D.A."/>
            <person name="Brescovit A.D."/>
            <person name="Santos A.J."/>
        </authorList>
    </citation>
    <scope>NUCLEOTIDE SEQUENCE</scope>
    <source>
        <tissue evidence="1">Shoot tissue taken approximately 20 cm above the soil surface</tissue>
    </source>
</reference>
<sequence>MIFYTNKSIKVERNSNITEVTKKEESFIYNSR</sequence>
<dbReference type="AlphaFoldDB" id="A0A0A9FLC3"/>
<reference evidence="1" key="2">
    <citation type="journal article" date="2015" name="Data Brief">
        <title>Shoot transcriptome of the giant reed, Arundo donax.</title>
        <authorList>
            <person name="Barrero R.A."/>
            <person name="Guerrero F.D."/>
            <person name="Moolhuijzen P."/>
            <person name="Goolsby J.A."/>
            <person name="Tidwell J."/>
            <person name="Bellgard S.E."/>
            <person name="Bellgard M.I."/>
        </authorList>
    </citation>
    <scope>NUCLEOTIDE SEQUENCE</scope>
    <source>
        <tissue evidence="1">Shoot tissue taken approximately 20 cm above the soil surface</tissue>
    </source>
</reference>
<dbReference type="EMBL" id="GBRH01185852">
    <property type="protein sequence ID" value="JAE12044.1"/>
    <property type="molecule type" value="Transcribed_RNA"/>
</dbReference>
<accession>A0A0A9FLC3</accession>